<dbReference type="SUPFAM" id="SSF53448">
    <property type="entry name" value="Nucleotide-diphospho-sugar transferases"/>
    <property type="match status" value="1"/>
</dbReference>
<dbReference type="CDD" id="cd00761">
    <property type="entry name" value="Glyco_tranf_GTA_type"/>
    <property type="match status" value="1"/>
</dbReference>
<feature type="domain" description="Glycosyltransferase 2-like" evidence="1">
    <location>
        <begin position="2"/>
        <end position="71"/>
    </location>
</feature>
<comment type="caution">
    <text evidence="2">The sequence shown here is derived from an EMBL/GenBank/DDBJ whole genome shotgun (WGS) entry which is preliminary data.</text>
</comment>
<gene>
    <name evidence="2" type="ORF">SDC9_197133</name>
</gene>
<dbReference type="InterPro" id="IPR029044">
    <property type="entry name" value="Nucleotide-diphossugar_trans"/>
</dbReference>
<sequence length="170" mass="17949">MVDQNPDDRLLPILGDYENLFPVRRFRSAPGLSRARNVGLEQITGEVIAFPDDDCTYPPGILRSVADAFDAMLLALQCLGGLLALLLDLLGRAPWLDLADRGGACARAVGVGHLPGACIGAAQHLGMCGQANEGRTGGQTAAQQGHGGLLQLPWPRGASLLQRGWSGRSR</sequence>
<dbReference type="InterPro" id="IPR001173">
    <property type="entry name" value="Glyco_trans_2-like"/>
</dbReference>
<dbReference type="Pfam" id="PF00535">
    <property type="entry name" value="Glycos_transf_2"/>
    <property type="match status" value="1"/>
</dbReference>
<evidence type="ECO:0000313" key="2">
    <source>
        <dbReference type="EMBL" id="MPN49512.1"/>
    </source>
</evidence>
<organism evidence="2">
    <name type="scientific">bioreactor metagenome</name>
    <dbReference type="NCBI Taxonomy" id="1076179"/>
    <lineage>
        <taxon>unclassified sequences</taxon>
        <taxon>metagenomes</taxon>
        <taxon>ecological metagenomes</taxon>
    </lineage>
</organism>
<accession>A0A645IFA6</accession>
<proteinExistence type="predicted"/>
<evidence type="ECO:0000259" key="1">
    <source>
        <dbReference type="Pfam" id="PF00535"/>
    </source>
</evidence>
<name>A0A645IFA6_9ZZZZ</name>
<protein>
    <recommendedName>
        <fullName evidence="1">Glycosyltransferase 2-like domain-containing protein</fullName>
    </recommendedName>
</protein>
<dbReference type="EMBL" id="VSSQ01112826">
    <property type="protein sequence ID" value="MPN49512.1"/>
    <property type="molecule type" value="Genomic_DNA"/>
</dbReference>
<dbReference type="Gene3D" id="3.90.550.10">
    <property type="entry name" value="Spore Coat Polysaccharide Biosynthesis Protein SpsA, Chain A"/>
    <property type="match status" value="1"/>
</dbReference>
<reference evidence="2" key="1">
    <citation type="submission" date="2019-08" db="EMBL/GenBank/DDBJ databases">
        <authorList>
            <person name="Kucharzyk K."/>
            <person name="Murdoch R.W."/>
            <person name="Higgins S."/>
            <person name="Loffler F."/>
        </authorList>
    </citation>
    <scope>NUCLEOTIDE SEQUENCE</scope>
</reference>
<dbReference type="AlphaFoldDB" id="A0A645IFA6"/>